<accession>R1CY04</accession>
<comment type="caution">
    <text evidence="1">The sequence shown here is derived from an EMBL/GenBank/DDBJ whole genome shotgun (WGS) entry which is preliminary data.</text>
</comment>
<evidence type="ECO:0000313" key="2">
    <source>
        <dbReference type="Proteomes" id="UP000013378"/>
    </source>
</evidence>
<sequence>MTEEKQGIFCEVYNEPRVPEDGMECTSFGKKGGNTREYIGGTYIDIAQEYDLDKYL</sequence>
<evidence type="ECO:0000313" key="1">
    <source>
        <dbReference type="EMBL" id="EOD01464.1"/>
    </source>
</evidence>
<keyword evidence="2" id="KW-1185">Reference proteome</keyword>
<dbReference type="EMBL" id="ARZA01000058">
    <property type="protein sequence ID" value="EOD01464.1"/>
    <property type="molecule type" value="Genomic_DNA"/>
</dbReference>
<reference evidence="1 2" key="1">
    <citation type="journal article" date="2015" name="Geomicrobiol. J.">
        <title>Caldisalinibacter kiritimatiensis gen. nov., sp. nov., a moderately thermohalophilic thiosulfate-reducing bacterium from a hypersaline microbial mat.</title>
        <authorList>
            <person name="Ben Hania W."/>
            <person name="Joseph M."/>
            <person name="Fiebig A."/>
            <person name="Bunk B."/>
            <person name="Klenk H.-P."/>
            <person name="Fardeau M.-L."/>
            <person name="Spring S."/>
        </authorList>
    </citation>
    <scope>NUCLEOTIDE SEQUENCE [LARGE SCALE GENOMIC DNA]</scope>
    <source>
        <strain evidence="1 2">L21-TH-D2</strain>
    </source>
</reference>
<gene>
    <name evidence="1" type="ORF">L21TH_0511</name>
</gene>
<proteinExistence type="predicted"/>
<dbReference type="RefSeq" id="WP_006308251.1">
    <property type="nucleotide sequence ID" value="NZ_ARZA01000058.1"/>
</dbReference>
<protein>
    <submittedName>
        <fullName evidence="1">Uncharacterized protein</fullName>
    </submittedName>
</protein>
<dbReference type="AlphaFoldDB" id="R1CY04"/>
<dbReference type="Proteomes" id="UP000013378">
    <property type="component" value="Unassembled WGS sequence"/>
</dbReference>
<name>R1CY04_9FIRM</name>
<dbReference type="STRING" id="1304284.L21TH_0511"/>
<organism evidence="1 2">
    <name type="scientific">Caldisalinibacter kiritimatiensis</name>
    <dbReference type="NCBI Taxonomy" id="1304284"/>
    <lineage>
        <taxon>Bacteria</taxon>
        <taxon>Bacillati</taxon>
        <taxon>Bacillota</taxon>
        <taxon>Tissierellia</taxon>
        <taxon>Tissierellales</taxon>
        <taxon>Thermohalobacteraceae</taxon>
        <taxon>Caldisalinibacter</taxon>
    </lineage>
</organism>